<protein>
    <submittedName>
        <fullName evidence="2">Uncharacterized protein</fullName>
    </submittedName>
</protein>
<feature type="compositionally biased region" description="Basic and acidic residues" evidence="1">
    <location>
        <begin position="332"/>
        <end position="343"/>
    </location>
</feature>
<dbReference type="Proteomes" id="UP000067626">
    <property type="component" value="Chromosome"/>
</dbReference>
<evidence type="ECO:0000256" key="1">
    <source>
        <dbReference type="SAM" id="MobiDB-lite"/>
    </source>
</evidence>
<feature type="region of interest" description="Disordered" evidence="1">
    <location>
        <begin position="332"/>
        <end position="352"/>
    </location>
</feature>
<sequence length="352" mass="36908">MLALATLAGCKEDEPRRAPPPPPVVAKADACASGGGKISDAASASLFPRAVGGFCLDPNGGEKVFGEGASLPLDGICDMFDGECEIYKGFNVRRVVEARYVDGSGTSATIEVHLSKFATTDGAYAMFTKRVVGDGDPADEATPRALDAGGAAALGLGNSYLWRGLYLAEITYSDESAAEAALKSASDKVLPLLVKDMGEKLPGETSLPAAAEALPKEHRLSLGIRYVSKDILGVTGLGGGAFGYYRDGAKRYRVLAVQRDDDDQAKDTLASFAKQPGASKEKGIEGGIVRLMHREGDSPATEWVLARKGKLLLGVGDESRVLLPGMTAEEHASISLSREEKTSRLRKALSGS</sequence>
<dbReference type="EMBL" id="CP012159">
    <property type="protein sequence ID" value="AKT39386.1"/>
    <property type="molecule type" value="Genomic_DNA"/>
</dbReference>
<name>A0A0K1EET6_CHOCO</name>
<dbReference type="AlphaFoldDB" id="A0A0K1EET6"/>
<dbReference type="KEGG" id="ccro:CMC5_035330"/>
<keyword evidence="3" id="KW-1185">Reference proteome</keyword>
<proteinExistence type="predicted"/>
<dbReference type="STRING" id="52.CMC5_035330"/>
<evidence type="ECO:0000313" key="2">
    <source>
        <dbReference type="EMBL" id="AKT39386.1"/>
    </source>
</evidence>
<organism evidence="2 3">
    <name type="scientific">Chondromyces crocatus</name>
    <dbReference type="NCBI Taxonomy" id="52"/>
    <lineage>
        <taxon>Bacteria</taxon>
        <taxon>Pseudomonadati</taxon>
        <taxon>Myxococcota</taxon>
        <taxon>Polyangia</taxon>
        <taxon>Polyangiales</taxon>
        <taxon>Polyangiaceae</taxon>
        <taxon>Chondromyces</taxon>
    </lineage>
</organism>
<gene>
    <name evidence="2" type="ORF">CMC5_035330</name>
</gene>
<dbReference type="InterPro" id="IPR046534">
    <property type="entry name" value="DUF6599"/>
</dbReference>
<dbReference type="RefSeq" id="WP_050431483.1">
    <property type="nucleotide sequence ID" value="NZ_CP012159.1"/>
</dbReference>
<evidence type="ECO:0000313" key="3">
    <source>
        <dbReference type="Proteomes" id="UP000067626"/>
    </source>
</evidence>
<dbReference type="Pfam" id="PF20244">
    <property type="entry name" value="DUF6599"/>
    <property type="match status" value="1"/>
</dbReference>
<reference evidence="2 3" key="1">
    <citation type="submission" date="2015-07" db="EMBL/GenBank/DDBJ databases">
        <title>Genome analysis of myxobacterium Chondromyces crocatus Cm c5 reveals a high potential for natural compound synthesis and the genetic basis for the loss of fruiting body formation.</title>
        <authorList>
            <person name="Zaburannyi N."/>
            <person name="Bunk B."/>
            <person name="Maier J."/>
            <person name="Overmann J."/>
            <person name="Mueller R."/>
        </authorList>
    </citation>
    <scope>NUCLEOTIDE SEQUENCE [LARGE SCALE GENOMIC DNA]</scope>
    <source>
        <strain evidence="2 3">Cm c5</strain>
    </source>
</reference>
<accession>A0A0K1EET6</accession>
<dbReference type="OrthoDB" id="5496444at2"/>